<evidence type="ECO:0000313" key="1">
    <source>
        <dbReference type="EMBL" id="ENN73771.1"/>
    </source>
</evidence>
<dbReference type="InterPro" id="IPR036259">
    <property type="entry name" value="MFS_trans_sf"/>
</dbReference>
<proteinExistence type="predicted"/>
<name>N6TZI1_DENPD</name>
<sequence length="108" mass="12072">MMLVLSVVVGYIRSITVINQNLVISEYIPKHELPSAVGLNMLVKGFFVMSVGEPLGMLKDAFDYDTCIHLLDVILICVVISWTTEIVLYKKCLKKRKENNVITTTPAA</sequence>
<protein>
    <submittedName>
        <fullName evidence="1">Uncharacterized protein</fullName>
    </submittedName>
</protein>
<organism evidence="1">
    <name type="scientific">Dendroctonus ponderosae</name>
    <name type="common">Mountain pine beetle</name>
    <dbReference type="NCBI Taxonomy" id="77166"/>
    <lineage>
        <taxon>Eukaryota</taxon>
        <taxon>Metazoa</taxon>
        <taxon>Ecdysozoa</taxon>
        <taxon>Arthropoda</taxon>
        <taxon>Hexapoda</taxon>
        <taxon>Insecta</taxon>
        <taxon>Pterygota</taxon>
        <taxon>Neoptera</taxon>
        <taxon>Endopterygota</taxon>
        <taxon>Coleoptera</taxon>
        <taxon>Polyphaga</taxon>
        <taxon>Cucujiformia</taxon>
        <taxon>Curculionidae</taxon>
        <taxon>Scolytinae</taxon>
        <taxon>Dendroctonus</taxon>
    </lineage>
</organism>
<feature type="non-terminal residue" evidence="1">
    <location>
        <position position="1"/>
    </location>
</feature>
<dbReference type="EMBL" id="KB741128">
    <property type="protein sequence ID" value="ENN73771.1"/>
    <property type="molecule type" value="Genomic_DNA"/>
</dbReference>
<dbReference type="AlphaFoldDB" id="N6TZI1"/>
<reference evidence="1" key="1">
    <citation type="journal article" date="2013" name="Genome Biol.">
        <title>Draft genome of the mountain pine beetle, Dendroctonus ponderosae Hopkins, a major forest pest.</title>
        <authorList>
            <person name="Keeling C.I."/>
            <person name="Yuen M.M."/>
            <person name="Liao N.Y."/>
            <person name="Docking T.R."/>
            <person name="Chan S.K."/>
            <person name="Taylor G.A."/>
            <person name="Palmquist D.L."/>
            <person name="Jackman S.D."/>
            <person name="Nguyen A."/>
            <person name="Li M."/>
            <person name="Henderson H."/>
            <person name="Janes J.K."/>
            <person name="Zhao Y."/>
            <person name="Pandoh P."/>
            <person name="Moore R."/>
            <person name="Sperling F.A."/>
            <person name="Huber D.P."/>
            <person name="Birol I."/>
            <person name="Jones S.J."/>
            <person name="Bohlmann J."/>
        </authorList>
    </citation>
    <scope>NUCLEOTIDE SEQUENCE</scope>
</reference>
<dbReference type="OrthoDB" id="8055603at2759"/>
<dbReference type="SUPFAM" id="SSF103473">
    <property type="entry name" value="MFS general substrate transporter"/>
    <property type="match status" value="1"/>
</dbReference>
<gene>
    <name evidence="1" type="ORF">YQE_09627</name>
</gene>
<dbReference type="HOGENOM" id="CLU_2199617_0_0_1"/>
<accession>N6TZI1</accession>